<comment type="cofactor">
    <cofactor evidence="1">
        <name>L-ascorbate</name>
        <dbReference type="ChEBI" id="CHEBI:38290"/>
    </cofactor>
</comment>
<evidence type="ECO:0000256" key="2">
    <source>
        <dbReference type="ARBA" id="ARBA00022723"/>
    </source>
</evidence>
<dbReference type="InterPro" id="IPR005123">
    <property type="entry name" value="Oxoglu/Fe-dep_dioxygenase_dom"/>
</dbReference>
<dbReference type="PROSITE" id="PS51471">
    <property type="entry name" value="FE2OG_OXY"/>
    <property type="match status" value="1"/>
</dbReference>
<reference evidence="8" key="1">
    <citation type="submission" date="2020-06" db="EMBL/GenBank/DDBJ databases">
        <authorList>
            <consortium name="Plant Systems Biology data submission"/>
        </authorList>
    </citation>
    <scope>NUCLEOTIDE SEQUENCE</scope>
    <source>
        <strain evidence="8">D6</strain>
    </source>
</reference>
<dbReference type="GO" id="GO:0071456">
    <property type="term" value="P:cellular response to hypoxia"/>
    <property type="evidence" value="ECO:0007669"/>
    <property type="project" value="TreeGrafter"/>
</dbReference>
<dbReference type="InterPro" id="IPR051559">
    <property type="entry name" value="HIF_prolyl_hydroxylases"/>
</dbReference>
<evidence type="ECO:0000256" key="3">
    <source>
        <dbReference type="ARBA" id="ARBA00022896"/>
    </source>
</evidence>
<dbReference type="InterPro" id="IPR044862">
    <property type="entry name" value="Pro_4_hyd_alph_FE2OG_OXY"/>
</dbReference>
<dbReference type="OrthoDB" id="76265at2759"/>
<evidence type="ECO:0000256" key="6">
    <source>
        <dbReference type="ARBA" id="ARBA00023004"/>
    </source>
</evidence>
<protein>
    <submittedName>
        <fullName evidence="8">Egl nine homolog</fullName>
    </submittedName>
</protein>
<proteinExistence type="predicted"/>
<evidence type="ECO:0000259" key="7">
    <source>
        <dbReference type="PROSITE" id="PS51471"/>
    </source>
</evidence>
<evidence type="ECO:0000256" key="5">
    <source>
        <dbReference type="ARBA" id="ARBA00023002"/>
    </source>
</evidence>
<dbReference type="AlphaFoldDB" id="A0A9N8ENA1"/>
<keyword evidence="5" id="KW-0560">Oxidoreductase</keyword>
<accession>A0A9N8ENA1</accession>
<keyword evidence="3" id="KW-0847">Vitamin C</keyword>
<feature type="domain" description="Fe2OG dioxygenase" evidence="7">
    <location>
        <begin position="154"/>
        <end position="270"/>
    </location>
</feature>
<keyword evidence="6" id="KW-0408">Iron</keyword>
<organism evidence="8 9">
    <name type="scientific">Seminavis robusta</name>
    <dbReference type="NCBI Taxonomy" id="568900"/>
    <lineage>
        <taxon>Eukaryota</taxon>
        <taxon>Sar</taxon>
        <taxon>Stramenopiles</taxon>
        <taxon>Ochrophyta</taxon>
        <taxon>Bacillariophyta</taxon>
        <taxon>Bacillariophyceae</taxon>
        <taxon>Bacillariophycidae</taxon>
        <taxon>Naviculales</taxon>
        <taxon>Naviculaceae</taxon>
        <taxon>Seminavis</taxon>
    </lineage>
</organism>
<dbReference type="SMART" id="SM00702">
    <property type="entry name" value="P4Hc"/>
    <property type="match status" value="1"/>
</dbReference>
<evidence type="ECO:0000256" key="1">
    <source>
        <dbReference type="ARBA" id="ARBA00001961"/>
    </source>
</evidence>
<dbReference type="GO" id="GO:0031418">
    <property type="term" value="F:L-ascorbic acid binding"/>
    <property type="evidence" value="ECO:0007669"/>
    <property type="project" value="UniProtKB-KW"/>
</dbReference>
<dbReference type="GO" id="GO:0031543">
    <property type="term" value="F:peptidyl-proline dioxygenase activity"/>
    <property type="evidence" value="ECO:0007669"/>
    <property type="project" value="TreeGrafter"/>
</dbReference>
<dbReference type="InterPro" id="IPR006620">
    <property type="entry name" value="Pro_4_hyd_alph"/>
</dbReference>
<name>A0A9N8ENA1_9STRA</name>
<dbReference type="Gene3D" id="2.60.120.620">
    <property type="entry name" value="q2cbj1_9rhob like domain"/>
    <property type="match status" value="1"/>
</dbReference>
<evidence type="ECO:0000256" key="4">
    <source>
        <dbReference type="ARBA" id="ARBA00022964"/>
    </source>
</evidence>
<gene>
    <name evidence="8" type="ORF">SEMRO_1416_G270850.1</name>
</gene>
<dbReference type="Proteomes" id="UP001153069">
    <property type="component" value="Unassembled WGS sequence"/>
</dbReference>
<dbReference type="PANTHER" id="PTHR12907:SF26">
    <property type="entry name" value="HIF PROLYL HYDROXYLASE, ISOFORM C"/>
    <property type="match status" value="1"/>
</dbReference>
<keyword evidence="4" id="KW-0223">Dioxygenase</keyword>
<keyword evidence="2" id="KW-0479">Metal-binding</keyword>
<sequence length="274" mass="30482">MSWRRRLSSYSFDTVIGVFLPAGCIGVLAEAYLRTNLRDANTAAHCSFAASNNILTTARVRELETAGIVVIPKVLSGQQLHDARYAVQLLKGQFDTSLNDRDVRQDQIQWVRSTAVGVASEEEEDGLLLPIRLIRGVGDALERASYQGVSALRIPQDCQLAVYAGDGSAGYRRHLDRCTSTIFELGILEYWRLSDVRCRVVTVILYLNAADRPKDAGGSLRCWTNNESEEEHFDIEPVGGTMVVFDASRIRHQVLPSNSERTAITCWIHGNLEQ</sequence>
<comment type="caution">
    <text evidence="8">The sequence shown here is derived from an EMBL/GenBank/DDBJ whole genome shotgun (WGS) entry which is preliminary data.</text>
</comment>
<evidence type="ECO:0000313" key="9">
    <source>
        <dbReference type="Proteomes" id="UP001153069"/>
    </source>
</evidence>
<keyword evidence="9" id="KW-1185">Reference proteome</keyword>
<dbReference type="GO" id="GO:0008198">
    <property type="term" value="F:ferrous iron binding"/>
    <property type="evidence" value="ECO:0007669"/>
    <property type="project" value="TreeGrafter"/>
</dbReference>
<dbReference type="PANTHER" id="PTHR12907">
    <property type="entry name" value="EGL NINE HOMOLOG-RELATED"/>
    <property type="match status" value="1"/>
</dbReference>
<evidence type="ECO:0000313" key="8">
    <source>
        <dbReference type="EMBL" id="CAB9523440.1"/>
    </source>
</evidence>
<dbReference type="EMBL" id="CAICTM010001414">
    <property type="protein sequence ID" value="CAB9523440.1"/>
    <property type="molecule type" value="Genomic_DNA"/>
</dbReference>
<dbReference type="Pfam" id="PF13640">
    <property type="entry name" value="2OG-FeII_Oxy_3"/>
    <property type="match status" value="1"/>
</dbReference>